<dbReference type="SMART" id="SM00547">
    <property type="entry name" value="ZnF_RBZ"/>
    <property type="match status" value="3"/>
</dbReference>
<dbReference type="GO" id="GO:0005737">
    <property type="term" value="C:cytoplasm"/>
    <property type="evidence" value="ECO:0007669"/>
    <property type="project" value="TreeGrafter"/>
</dbReference>
<dbReference type="PROSITE" id="PS01358">
    <property type="entry name" value="ZF_RANBP2_1"/>
    <property type="match status" value="2"/>
</dbReference>
<dbReference type="FunFam" id="4.10.1060.10:FF:000023">
    <property type="entry name" value="Ran-binding zinc finger protein"/>
    <property type="match status" value="1"/>
</dbReference>
<dbReference type="GO" id="GO:0003729">
    <property type="term" value="F:mRNA binding"/>
    <property type="evidence" value="ECO:0007669"/>
    <property type="project" value="TreeGrafter"/>
</dbReference>
<dbReference type="GO" id="GO:0008270">
    <property type="term" value="F:zinc ion binding"/>
    <property type="evidence" value="ECO:0007669"/>
    <property type="project" value="UniProtKB-KW"/>
</dbReference>
<dbReference type="Gene3D" id="4.10.1060.10">
    <property type="entry name" value="Zinc finger, RanBP2-type"/>
    <property type="match status" value="3"/>
</dbReference>
<dbReference type="Pfam" id="PF00641">
    <property type="entry name" value="Zn_ribbon_RanBP"/>
    <property type="match status" value="3"/>
</dbReference>
<dbReference type="OrthoDB" id="448399at2759"/>
<keyword evidence="3" id="KW-0862">Zinc</keyword>
<keyword evidence="5" id="KW-0812">Transmembrane</keyword>
<evidence type="ECO:0000256" key="4">
    <source>
        <dbReference type="PROSITE-ProRule" id="PRU00322"/>
    </source>
</evidence>
<feature type="domain" description="RanBP2-type" evidence="6">
    <location>
        <begin position="133"/>
        <end position="161"/>
    </location>
</feature>
<feature type="domain" description="RanBP2-type" evidence="6">
    <location>
        <begin position="84"/>
        <end position="113"/>
    </location>
</feature>
<keyword evidence="2 4" id="KW-0863">Zinc-finger</keyword>
<keyword evidence="5" id="KW-0472">Membrane</keyword>
<evidence type="ECO:0000256" key="3">
    <source>
        <dbReference type="ARBA" id="ARBA00022833"/>
    </source>
</evidence>
<evidence type="ECO:0000256" key="1">
    <source>
        <dbReference type="ARBA" id="ARBA00022723"/>
    </source>
</evidence>
<dbReference type="PANTHER" id="PTHR23111">
    <property type="entry name" value="ZINC FINGER PROTEIN"/>
    <property type="match status" value="1"/>
</dbReference>
<dbReference type="GeneID" id="109722353"/>
<evidence type="ECO:0000256" key="2">
    <source>
        <dbReference type="ARBA" id="ARBA00022771"/>
    </source>
</evidence>
<keyword evidence="1" id="KW-0479">Metal-binding</keyword>
<sequence>MDASILRAPHLANLVYARARTHTCVSIYTHKNHQQLKRKLIISSLANARSNSAFFTSLLLLASITSYLYIYLQVRLAEKMSSWKPGDWNCRSCQYVNFCKRDSCQRCGEPKLGVPLHERTDYTSAGGAAWDVKPGDWYCSCGVHNYACRSNCFKCGAVKNDSGVTHSWGFACPGQHGWKSGDWTCTRLGCNEHNYASRTECFRCNAPRNYG</sequence>
<protein>
    <submittedName>
        <fullName evidence="8">Uncharacterized RNA-binding protein C17H9.04c-like isoform X1</fullName>
    </submittedName>
</protein>
<feature type="domain" description="RanBP2-type" evidence="6">
    <location>
        <begin position="179"/>
        <end position="210"/>
    </location>
</feature>
<evidence type="ECO:0000313" key="8">
    <source>
        <dbReference type="RefSeq" id="XP_020105976.1"/>
    </source>
</evidence>
<reference evidence="7" key="1">
    <citation type="journal article" date="2015" name="Nat. Genet.">
        <title>The pineapple genome and the evolution of CAM photosynthesis.</title>
        <authorList>
            <person name="Ming R."/>
            <person name="VanBuren R."/>
            <person name="Wai C.M."/>
            <person name="Tang H."/>
            <person name="Schatz M.C."/>
            <person name="Bowers J.E."/>
            <person name="Lyons E."/>
            <person name="Wang M.L."/>
            <person name="Chen J."/>
            <person name="Biggers E."/>
            <person name="Zhang J."/>
            <person name="Huang L."/>
            <person name="Zhang L."/>
            <person name="Miao W."/>
            <person name="Zhang J."/>
            <person name="Ye Z."/>
            <person name="Miao C."/>
            <person name="Lin Z."/>
            <person name="Wang H."/>
            <person name="Zhou H."/>
            <person name="Yim W.C."/>
            <person name="Priest H.D."/>
            <person name="Zheng C."/>
            <person name="Woodhouse M."/>
            <person name="Edger P.P."/>
            <person name="Guyot R."/>
            <person name="Guo H.B."/>
            <person name="Guo H."/>
            <person name="Zheng G."/>
            <person name="Singh R."/>
            <person name="Sharma A."/>
            <person name="Min X."/>
            <person name="Zheng Y."/>
            <person name="Lee H."/>
            <person name="Gurtowski J."/>
            <person name="Sedlazeck F.J."/>
            <person name="Harkess A."/>
            <person name="McKain M.R."/>
            <person name="Liao Z."/>
            <person name="Fang J."/>
            <person name="Liu J."/>
            <person name="Zhang X."/>
            <person name="Zhang Q."/>
            <person name="Hu W."/>
            <person name="Qin Y."/>
            <person name="Wang K."/>
            <person name="Chen L.Y."/>
            <person name="Shirley N."/>
            <person name="Lin Y.R."/>
            <person name="Liu L.Y."/>
            <person name="Hernandez A.G."/>
            <person name="Wright C.L."/>
            <person name="Bulone V."/>
            <person name="Tuskan G.A."/>
            <person name="Heath K."/>
            <person name="Zee F."/>
            <person name="Moore P.H."/>
            <person name="Sunkar R."/>
            <person name="Leebens-Mack J.H."/>
            <person name="Mockler T."/>
            <person name="Bennetzen J.L."/>
            <person name="Freeling M."/>
            <person name="Sankoff D."/>
            <person name="Paterson A.H."/>
            <person name="Zhu X."/>
            <person name="Yang X."/>
            <person name="Smith J.A."/>
            <person name="Cushman J.C."/>
            <person name="Paull R.E."/>
            <person name="Yu Q."/>
        </authorList>
    </citation>
    <scope>NUCLEOTIDE SEQUENCE [LARGE SCALE GENOMIC DNA]</scope>
    <source>
        <strain evidence="7">cv. F153</strain>
    </source>
</reference>
<dbReference type="PANTHER" id="PTHR23111:SF96">
    <property type="entry name" value="OS01G0555100 PROTEIN"/>
    <property type="match status" value="1"/>
</dbReference>
<gene>
    <name evidence="8" type="primary">LOC109722353</name>
</gene>
<accession>A0A6P5GBH1</accession>
<reference evidence="8" key="2">
    <citation type="submission" date="2025-08" db="UniProtKB">
        <authorList>
            <consortium name="RefSeq"/>
        </authorList>
    </citation>
    <scope>IDENTIFICATION</scope>
    <source>
        <tissue evidence="8">Leaf</tissue>
    </source>
</reference>
<keyword evidence="5" id="KW-1133">Transmembrane helix</keyword>
<evidence type="ECO:0000259" key="6">
    <source>
        <dbReference type="PROSITE" id="PS50199"/>
    </source>
</evidence>
<feature type="transmembrane region" description="Helical" evidence="5">
    <location>
        <begin position="53"/>
        <end position="72"/>
    </location>
</feature>
<dbReference type="AlphaFoldDB" id="A0A6P5GBH1"/>
<proteinExistence type="predicted"/>
<organism evidence="7 8">
    <name type="scientific">Ananas comosus</name>
    <name type="common">Pineapple</name>
    <name type="synonym">Ananas ananas</name>
    <dbReference type="NCBI Taxonomy" id="4615"/>
    <lineage>
        <taxon>Eukaryota</taxon>
        <taxon>Viridiplantae</taxon>
        <taxon>Streptophyta</taxon>
        <taxon>Embryophyta</taxon>
        <taxon>Tracheophyta</taxon>
        <taxon>Spermatophyta</taxon>
        <taxon>Magnoliopsida</taxon>
        <taxon>Liliopsida</taxon>
        <taxon>Poales</taxon>
        <taxon>Bromeliaceae</taxon>
        <taxon>Bromelioideae</taxon>
        <taxon>Ananas</taxon>
    </lineage>
</organism>
<evidence type="ECO:0000313" key="7">
    <source>
        <dbReference type="Proteomes" id="UP000515123"/>
    </source>
</evidence>
<dbReference type="RefSeq" id="XP_020105976.1">
    <property type="nucleotide sequence ID" value="XM_020250387.1"/>
</dbReference>
<name>A0A6P5GBH1_ANACO</name>
<dbReference type="InterPro" id="IPR001876">
    <property type="entry name" value="Znf_RanBP2"/>
</dbReference>
<dbReference type="Proteomes" id="UP000515123">
    <property type="component" value="Linkage group 16"/>
</dbReference>
<evidence type="ECO:0000256" key="5">
    <source>
        <dbReference type="SAM" id="Phobius"/>
    </source>
</evidence>
<dbReference type="InterPro" id="IPR036443">
    <property type="entry name" value="Znf_RanBP2_sf"/>
</dbReference>
<keyword evidence="7" id="KW-1185">Reference proteome</keyword>
<dbReference type="SUPFAM" id="SSF90209">
    <property type="entry name" value="Ran binding protein zinc finger-like"/>
    <property type="match status" value="3"/>
</dbReference>
<dbReference type="PROSITE" id="PS50199">
    <property type="entry name" value="ZF_RANBP2_2"/>
    <property type="match status" value="3"/>
</dbReference>